<proteinExistence type="predicted"/>
<name>A0ABY6CQD0_9BACT</name>
<keyword evidence="3" id="KW-1185">Reference proteome</keyword>
<dbReference type="SUPFAM" id="SSF54001">
    <property type="entry name" value="Cysteine proteinases"/>
    <property type="match status" value="1"/>
</dbReference>
<evidence type="ECO:0000313" key="2">
    <source>
        <dbReference type="EMBL" id="UXP32569.1"/>
    </source>
</evidence>
<accession>A0ABY6CQD0</accession>
<keyword evidence="1" id="KW-0732">Signal</keyword>
<feature type="signal peptide" evidence="1">
    <location>
        <begin position="1"/>
        <end position="19"/>
    </location>
</feature>
<evidence type="ECO:0000256" key="1">
    <source>
        <dbReference type="SAM" id="SignalP"/>
    </source>
</evidence>
<feature type="chain" id="PRO_5046604575" evidence="1">
    <location>
        <begin position="20"/>
        <end position="545"/>
    </location>
</feature>
<organism evidence="2 3">
    <name type="scientific">Reichenbachiella agarivorans</name>
    <dbReference type="NCBI Taxonomy" id="2979464"/>
    <lineage>
        <taxon>Bacteria</taxon>
        <taxon>Pseudomonadati</taxon>
        <taxon>Bacteroidota</taxon>
        <taxon>Cytophagia</taxon>
        <taxon>Cytophagales</taxon>
        <taxon>Reichenbachiellaceae</taxon>
        <taxon>Reichenbachiella</taxon>
    </lineage>
</organism>
<gene>
    <name evidence="2" type="ORF">N6H18_01100</name>
</gene>
<evidence type="ECO:0000313" key="3">
    <source>
        <dbReference type="Proteomes" id="UP001065174"/>
    </source>
</evidence>
<dbReference type="InterPro" id="IPR038765">
    <property type="entry name" value="Papain-like_cys_pep_sf"/>
</dbReference>
<dbReference type="EMBL" id="CP106679">
    <property type="protein sequence ID" value="UXP32569.1"/>
    <property type="molecule type" value="Genomic_DNA"/>
</dbReference>
<dbReference type="RefSeq" id="WP_262310004.1">
    <property type="nucleotide sequence ID" value="NZ_CP106679.1"/>
</dbReference>
<dbReference type="Gene3D" id="3.10.620.30">
    <property type="match status" value="1"/>
</dbReference>
<reference evidence="2" key="1">
    <citation type="submission" date="2022-09" db="EMBL/GenBank/DDBJ databases">
        <title>Comparative genomics and taxonomic characterization of three novel marine species of genus Reichenbachiella exhibiting antioxidant and polysaccharide degradation activities.</title>
        <authorList>
            <person name="Muhammad N."/>
            <person name="Lee Y.-J."/>
            <person name="Ko J."/>
            <person name="Kim S.-G."/>
        </authorList>
    </citation>
    <scope>NUCLEOTIDE SEQUENCE</scope>
    <source>
        <strain evidence="2">BKB1-1</strain>
    </source>
</reference>
<dbReference type="Proteomes" id="UP001065174">
    <property type="component" value="Chromosome"/>
</dbReference>
<sequence>MRFPLVLVFLLFVQLSSHAQQMRYGVVLNGNTVGTLDLHTTSGSIYLTSSETKLSYVSTEDSTYIYTRTDYMEEQTGYLIAVNTRLSLSKGDTTSQTRIVNSPLRTDNAIPVGPVMIKNLSIKRLKKIGDSTQFYTYSPDYQSNITVHRSIQSQTIYQAKKYWIVRDSIPGLSPIISQFDQKFNLVSSTQLSALGQIDIRPSLPTDTIPAMLSVAVTSPTIASNILLPDPLNINAIEVQITDALGLTTDLQLADNTFSPLPLDSLEIEKTLDGNLIVDSDNLDVFSEADSLTMHLASPFDQALTLTHYCQEQHFRFPALKLVTLARAIDLPARLVRGYYYQYGVWVLGYWTEIGISDEWVIFNPNLHSSINPSLYIPLVKSTLDQGLTALFDTPAVQSIEITEYLWKRRAYHLQDPKRNPKKGQYSNQGLGLSFEIPKDFEIVAQDSVVISPTFLTLRSELGHIHFEQITLAQDIQQTIESIIKAYTPNANIESNKDIPAFQGISESKACLVIPQSSSLIVIRINSPAAGMILNTLCHKNLQIED</sequence>
<protein>
    <submittedName>
        <fullName evidence="2">Transglutaminase domain-containing protein</fullName>
    </submittedName>
</protein>